<evidence type="ECO:0000313" key="2">
    <source>
        <dbReference type="WBParaSite" id="PS1159_v2.g5956.t1"/>
    </source>
</evidence>
<name>A0AC35GJ63_9BILA</name>
<sequence>MTMVVEKSCHSQLPPASPLYEESLSSSLESLEIRTNPKMSNESDDTAATSPSMSSASSTTASSLRDGRGSVGMITKPLPRSVAAIAARHKFEKAPTLTCSSSEDHPSDDNIPRHASTSSLPAFPVVPSISLYEKIKLQLEEDEAVQREISLGKRIGFYRLGKELGAGNFSKVKLGVHCLTKEKVAVKVMDKSKMDQKAQRLLSREIASMELLHHPNVIRLFEVIETLSKVYLMMEYAAGGELYTYVHENGKLTEETAKPIFAQLISAVAHLHAKGIVHRDIKAENVIFSQPGWIKLADFGFSCKYEDDTHLATFCGSPPYAAPELFRDPNYHGPAVDVWALGVTLYFMLVGVTPFRGETVQILKTNIMKGTYTVPEYVSGFAQYVIQRLLCMEPHKRATILDIKKMYWLSQSKFPDSYLQISITPNESSLKTDQTEREVWEKLKEIGIDHEMIRDSAGKGAKDSIIGTYRIVLYQCQAPEHEKERNKVRSHIQRIAERNKRAEEQFTNRSKTCTIF</sequence>
<dbReference type="Proteomes" id="UP000887580">
    <property type="component" value="Unplaced"/>
</dbReference>
<organism evidence="1 2">
    <name type="scientific">Panagrolaimus sp. PS1159</name>
    <dbReference type="NCBI Taxonomy" id="55785"/>
    <lineage>
        <taxon>Eukaryota</taxon>
        <taxon>Metazoa</taxon>
        <taxon>Ecdysozoa</taxon>
        <taxon>Nematoda</taxon>
        <taxon>Chromadorea</taxon>
        <taxon>Rhabditida</taxon>
        <taxon>Tylenchina</taxon>
        <taxon>Panagrolaimomorpha</taxon>
        <taxon>Panagrolaimoidea</taxon>
        <taxon>Panagrolaimidae</taxon>
        <taxon>Panagrolaimus</taxon>
    </lineage>
</organism>
<reference evidence="2" key="1">
    <citation type="submission" date="2022-11" db="UniProtKB">
        <authorList>
            <consortium name="WormBaseParasite"/>
        </authorList>
    </citation>
    <scope>IDENTIFICATION</scope>
</reference>
<proteinExistence type="predicted"/>
<accession>A0AC35GJ63</accession>
<evidence type="ECO:0000313" key="1">
    <source>
        <dbReference type="Proteomes" id="UP000887580"/>
    </source>
</evidence>
<dbReference type="WBParaSite" id="PS1159_v2.g5956.t1">
    <property type="protein sequence ID" value="PS1159_v2.g5956.t1"/>
    <property type="gene ID" value="PS1159_v2.g5956"/>
</dbReference>
<protein>
    <submittedName>
        <fullName evidence="2">Protein kinase domain-containing protein</fullName>
    </submittedName>
</protein>